<keyword evidence="2" id="KW-0472">Membrane</keyword>
<feature type="transmembrane region" description="Helical" evidence="2">
    <location>
        <begin position="54"/>
        <end position="71"/>
    </location>
</feature>
<proteinExistence type="predicted"/>
<evidence type="ECO:0000256" key="2">
    <source>
        <dbReference type="SAM" id="Phobius"/>
    </source>
</evidence>
<gene>
    <name evidence="3" type="ORF">VO63_33350</name>
</gene>
<protein>
    <submittedName>
        <fullName evidence="3">Uncharacterized protein</fullName>
    </submittedName>
</protein>
<dbReference type="Proteomes" id="UP000265325">
    <property type="component" value="Unassembled WGS sequence"/>
</dbReference>
<evidence type="ECO:0000256" key="1">
    <source>
        <dbReference type="SAM" id="MobiDB-lite"/>
    </source>
</evidence>
<dbReference type="EMBL" id="LAQS01000085">
    <property type="protein sequence ID" value="KKZ69629.1"/>
    <property type="molecule type" value="Genomic_DNA"/>
</dbReference>
<sequence length="219" mass="22237">MVGCALDREETRQGLGRYRGQAVRGTTAGAVLTALGLVFALLPVEASWSSEPAAGLGTTGLILLAISLSALRNAGRIRRALAAGAWSAHPAVAVVRGGMVPPSVVLGDRAAGRAWPVDLAASKHRYERVLPGPDGVLWWCGDPDRGGVLAPPGGGDPVWARPVRGHHTRQRTLHLAAAAGLFDRPSPAQPQGPGTRDAAARAAGPLDTDAEAGAGAGAG</sequence>
<keyword evidence="2" id="KW-1133">Transmembrane helix</keyword>
<keyword evidence="2" id="KW-0812">Transmembrane</keyword>
<dbReference type="RefSeq" id="WP_046911859.1">
    <property type="nucleotide sequence ID" value="NZ_LAQS01000085.1"/>
</dbReference>
<comment type="caution">
    <text evidence="3">The sequence shown here is derived from an EMBL/GenBank/DDBJ whole genome shotgun (WGS) entry which is preliminary data.</text>
</comment>
<evidence type="ECO:0000313" key="4">
    <source>
        <dbReference type="Proteomes" id="UP000265325"/>
    </source>
</evidence>
<accession>A0A2P2GFJ8</accession>
<feature type="non-terminal residue" evidence="3">
    <location>
        <position position="219"/>
    </location>
</feature>
<keyword evidence="4" id="KW-1185">Reference proteome</keyword>
<evidence type="ECO:0000313" key="3">
    <source>
        <dbReference type="EMBL" id="KKZ69629.1"/>
    </source>
</evidence>
<name>A0A2P2GFJ8_STREW</name>
<reference evidence="3 4" key="1">
    <citation type="submission" date="2015-05" db="EMBL/GenBank/DDBJ databases">
        <title>Draft Genome assembly of Streptomyces showdoensis.</title>
        <authorList>
            <person name="Thapa K.K."/>
            <person name="Metsa-Ketela M."/>
        </authorList>
    </citation>
    <scope>NUCLEOTIDE SEQUENCE [LARGE SCALE GENOMIC DNA]</scope>
    <source>
        <strain evidence="3 4">ATCC 15227</strain>
    </source>
</reference>
<organism evidence="3 4">
    <name type="scientific">Streptomyces showdoensis</name>
    <dbReference type="NCBI Taxonomy" id="68268"/>
    <lineage>
        <taxon>Bacteria</taxon>
        <taxon>Bacillati</taxon>
        <taxon>Actinomycetota</taxon>
        <taxon>Actinomycetes</taxon>
        <taxon>Kitasatosporales</taxon>
        <taxon>Streptomycetaceae</taxon>
        <taxon>Streptomyces</taxon>
    </lineage>
</organism>
<dbReference type="AlphaFoldDB" id="A0A2P2GFJ8"/>
<feature type="region of interest" description="Disordered" evidence="1">
    <location>
        <begin position="180"/>
        <end position="219"/>
    </location>
</feature>
<feature type="transmembrane region" description="Helical" evidence="2">
    <location>
        <begin position="22"/>
        <end position="42"/>
    </location>
</feature>